<dbReference type="GO" id="GO:0008168">
    <property type="term" value="F:methyltransferase activity"/>
    <property type="evidence" value="ECO:0007669"/>
    <property type="project" value="UniProtKB-KW"/>
</dbReference>
<name>A0AAD7XF26_9STRA</name>
<reference evidence="5" key="1">
    <citation type="submission" date="2023-01" db="EMBL/GenBank/DDBJ databases">
        <title>Metagenome sequencing of chrysophaentin producing Chrysophaeum taylorii.</title>
        <authorList>
            <person name="Davison J."/>
            <person name="Bewley C."/>
        </authorList>
    </citation>
    <scope>NUCLEOTIDE SEQUENCE</scope>
    <source>
        <strain evidence="5">NIES-1699</strain>
    </source>
</reference>
<feature type="domain" description="Methyltransferase" evidence="4">
    <location>
        <begin position="79"/>
        <end position="172"/>
    </location>
</feature>
<keyword evidence="1" id="KW-0489">Methyltransferase</keyword>
<accession>A0AAD7XF26</accession>
<evidence type="ECO:0000313" key="5">
    <source>
        <dbReference type="EMBL" id="KAJ8598902.1"/>
    </source>
</evidence>
<dbReference type="SUPFAM" id="SSF53335">
    <property type="entry name" value="S-adenosyl-L-methionine-dependent methyltransferases"/>
    <property type="match status" value="1"/>
</dbReference>
<dbReference type="GO" id="GO:0032259">
    <property type="term" value="P:methylation"/>
    <property type="evidence" value="ECO:0007669"/>
    <property type="project" value="UniProtKB-KW"/>
</dbReference>
<dbReference type="InterPro" id="IPR029063">
    <property type="entry name" value="SAM-dependent_MTases_sf"/>
</dbReference>
<dbReference type="AlphaFoldDB" id="A0AAD7XF26"/>
<dbReference type="Pfam" id="PF13649">
    <property type="entry name" value="Methyltransf_25"/>
    <property type="match status" value="1"/>
</dbReference>
<dbReference type="Proteomes" id="UP001230188">
    <property type="component" value="Unassembled WGS sequence"/>
</dbReference>
<keyword evidence="2" id="KW-0808">Transferase</keyword>
<dbReference type="EMBL" id="JAQMWT010000621">
    <property type="protein sequence ID" value="KAJ8598902.1"/>
    <property type="molecule type" value="Genomic_DNA"/>
</dbReference>
<proteinExistence type="predicted"/>
<evidence type="ECO:0000259" key="4">
    <source>
        <dbReference type="Pfam" id="PF13649"/>
    </source>
</evidence>
<evidence type="ECO:0000256" key="2">
    <source>
        <dbReference type="ARBA" id="ARBA00022679"/>
    </source>
</evidence>
<dbReference type="PANTHER" id="PTHR43464">
    <property type="entry name" value="METHYLTRANSFERASE"/>
    <property type="match status" value="1"/>
</dbReference>
<organism evidence="5 6">
    <name type="scientific">Chrysophaeum taylorii</name>
    <dbReference type="NCBI Taxonomy" id="2483200"/>
    <lineage>
        <taxon>Eukaryota</taxon>
        <taxon>Sar</taxon>
        <taxon>Stramenopiles</taxon>
        <taxon>Ochrophyta</taxon>
        <taxon>Pelagophyceae</taxon>
        <taxon>Pelagomonadales</taxon>
        <taxon>Pelagomonadaceae</taxon>
        <taxon>Chrysophaeum</taxon>
    </lineage>
</organism>
<protein>
    <recommendedName>
        <fullName evidence="4">Methyltransferase domain-containing protein</fullName>
    </recommendedName>
</protein>
<evidence type="ECO:0000256" key="1">
    <source>
        <dbReference type="ARBA" id="ARBA00022603"/>
    </source>
</evidence>
<dbReference type="Gene3D" id="3.40.50.150">
    <property type="entry name" value="Vaccinia Virus protein VP39"/>
    <property type="match status" value="1"/>
</dbReference>
<evidence type="ECO:0000256" key="3">
    <source>
        <dbReference type="ARBA" id="ARBA00022691"/>
    </source>
</evidence>
<keyword evidence="3" id="KW-0949">S-adenosyl-L-methionine</keyword>
<sequence length="246" mass="27319">MVRELSGAVVFDPGNVATNEKLWDVYATEWSAEASWVQNMAKQRQVLLLGDEWAPEAHTSRVVEEWILPHLTTESVVGELGSGGGRVAAKVAGKCREFHCFDLSSKMLAKAKEVLGDKCCHYHHGDVAGVPPTSSLRDKFDFVYCFDVMVHMDTHTIYRCLHKIRGLLKKPGGRAFISTANLAAPDGWARFESQPRFSVAGFFFLTPETVRLLASKAGFSILEDSSSPDPSNTYYNRDYLAILSLE</sequence>
<keyword evidence="6" id="KW-1185">Reference proteome</keyword>
<evidence type="ECO:0000313" key="6">
    <source>
        <dbReference type="Proteomes" id="UP001230188"/>
    </source>
</evidence>
<comment type="caution">
    <text evidence="5">The sequence shown here is derived from an EMBL/GenBank/DDBJ whole genome shotgun (WGS) entry which is preliminary data.</text>
</comment>
<gene>
    <name evidence="5" type="ORF">CTAYLR_010748</name>
</gene>
<dbReference type="PANTHER" id="PTHR43464:SF19">
    <property type="entry name" value="UBIQUINONE BIOSYNTHESIS O-METHYLTRANSFERASE, MITOCHONDRIAL"/>
    <property type="match status" value="1"/>
</dbReference>
<dbReference type="InterPro" id="IPR041698">
    <property type="entry name" value="Methyltransf_25"/>
</dbReference>